<feature type="compositionally biased region" description="Acidic residues" evidence="1">
    <location>
        <begin position="566"/>
        <end position="577"/>
    </location>
</feature>
<feature type="region of interest" description="Disordered" evidence="1">
    <location>
        <begin position="501"/>
        <end position="521"/>
    </location>
</feature>
<feature type="region of interest" description="Disordered" evidence="1">
    <location>
        <begin position="718"/>
        <end position="822"/>
    </location>
</feature>
<feature type="region of interest" description="Disordered" evidence="1">
    <location>
        <begin position="40"/>
        <end position="164"/>
    </location>
</feature>
<feature type="compositionally biased region" description="Polar residues" evidence="1">
    <location>
        <begin position="723"/>
        <end position="737"/>
    </location>
</feature>
<dbReference type="EMBL" id="LR003293">
    <property type="protein sequence ID" value="SVE72912.1"/>
    <property type="molecule type" value="mRNA"/>
</dbReference>
<dbReference type="InterPro" id="IPR039788">
    <property type="entry name" value="NOL4/NOL4L"/>
</dbReference>
<feature type="region of interest" description="Disordered" evidence="1">
    <location>
        <begin position="353"/>
        <end position="403"/>
    </location>
</feature>
<dbReference type="Pfam" id="PF23079">
    <property type="entry name" value="HTH_NOL4_2nd"/>
    <property type="match status" value="1"/>
</dbReference>
<reference evidence="3" key="1">
    <citation type="submission" date="2018-08" db="EMBL/GenBank/DDBJ databases">
        <authorList>
            <person name="Cornetti L."/>
        </authorList>
    </citation>
    <scope>NUCLEOTIDE SEQUENCE</scope>
    <source>
        <strain evidence="3">OM-SAIQ-clone2</strain>
    </source>
</reference>
<feature type="compositionally biased region" description="Polar residues" evidence="1">
    <location>
        <begin position="106"/>
        <end position="119"/>
    </location>
</feature>
<feature type="region of interest" description="Disordered" evidence="1">
    <location>
        <begin position="1"/>
        <end position="27"/>
    </location>
</feature>
<name>A0A4Y7LYH6_9CRUS</name>
<dbReference type="PANTHER" id="PTHR12449">
    <property type="entry name" value="DEATH DOMAIN-CONTAINING PROTEIN"/>
    <property type="match status" value="1"/>
</dbReference>
<feature type="compositionally biased region" description="Low complexity" evidence="1">
    <location>
        <begin position="353"/>
        <end position="370"/>
    </location>
</feature>
<protein>
    <submittedName>
        <fullName evidence="3">EOG090X05H5</fullName>
    </submittedName>
</protein>
<feature type="compositionally biased region" description="Polar residues" evidence="1">
    <location>
        <begin position="790"/>
        <end position="804"/>
    </location>
</feature>
<feature type="region of interest" description="Disordered" evidence="1">
    <location>
        <begin position="227"/>
        <end position="250"/>
    </location>
</feature>
<dbReference type="AlphaFoldDB" id="A0A4Y7LYH6"/>
<feature type="domain" description="Nucleolar protein 4 helical" evidence="2">
    <location>
        <begin position="585"/>
        <end position="651"/>
    </location>
</feature>
<feature type="compositionally biased region" description="Pro residues" evidence="1">
    <location>
        <begin position="94"/>
        <end position="103"/>
    </location>
</feature>
<gene>
    <name evidence="3" type="primary">EOG090X05H5</name>
</gene>
<evidence type="ECO:0000256" key="1">
    <source>
        <dbReference type="SAM" id="MobiDB-lite"/>
    </source>
</evidence>
<evidence type="ECO:0000259" key="2">
    <source>
        <dbReference type="Pfam" id="PF23079"/>
    </source>
</evidence>
<dbReference type="InterPro" id="IPR056549">
    <property type="entry name" value="HTH_NOL4"/>
</dbReference>
<organism evidence="3">
    <name type="scientific">Ceriodaphnia reticulata</name>
    <dbReference type="NCBI Taxonomy" id="302197"/>
    <lineage>
        <taxon>Eukaryota</taxon>
        <taxon>Metazoa</taxon>
        <taxon>Ecdysozoa</taxon>
        <taxon>Arthropoda</taxon>
        <taxon>Crustacea</taxon>
        <taxon>Branchiopoda</taxon>
        <taxon>Diplostraca</taxon>
        <taxon>Cladocera</taxon>
        <taxon>Anomopoda</taxon>
        <taxon>Daphniidae</taxon>
        <taxon>Ceriodaphnia</taxon>
    </lineage>
</organism>
<feature type="region of interest" description="Disordered" evidence="1">
    <location>
        <begin position="554"/>
        <end position="578"/>
    </location>
</feature>
<feature type="compositionally biased region" description="Basic and acidic residues" evidence="1">
    <location>
        <begin position="145"/>
        <end position="162"/>
    </location>
</feature>
<accession>A0A4Y7LYH6</accession>
<feature type="compositionally biased region" description="Polar residues" evidence="1">
    <location>
        <begin position="230"/>
        <end position="241"/>
    </location>
</feature>
<sequence length="867" mass="94448">MRSQTTSSRKRGRESTPVRTTRLKTGRVHLDLKEEHAVAVDFFDDGKTESPVIGPDGSTDQPPPSKNRKQQQQQQQVANGFPVTVFPPADNNNSPPPPPPPAGPFQSRQHNNKNSSNRVATTAAAKATVRLDNNKPEPSAAAVSRKGEAPPLARRDSDEASIRRQQMKEAFQPWVMQTYGDAAKTKTISRRKSERIARILKGEDRSNGADSSKFRFWVRAKGFRLGPPETLSSSSTTNPGNQDDAADDDDLYVVTSTTKDESGGEDKPVYKKVAVVEDFFDIIYREHVEFMNNSGGRPATGKHAGQKRTYRAITEIYAFLPREAVTRFLMQCADCQRRGNGAAGAVVVGAVSPPSSTTQLSPSSTTTTLLHQNGVSPGSPTPPASPQIHPTTAAAPKQQQCHHPLLLPPTPPQSQLMLAVTANNIDLSLPLTSTLLKRATLAGVSHQQLLGLDRATVWRLRSRLTKTSFRPNEEIRKGTSGIILNKAVSLWLESSFCSAGTSSPPQGMTAGHKVEEESPAKQNSLTHFNVMTSTSSTDPTSPITLDLSSKTTDVLMDDHSPGAIKDEDDDDDDDVEDRIDTQDPERLKAFNMFVRLFVDENLDRMVPISRQPREKVQAIIDSCLRQFPEFGERARKRIRTYLKSCRRHKRTRDPSGCFQQIGDPSIPTGGLLSPNSNRPMPPHLTSAIAEQILAQACENENQNAKRLRLGLEPISQPLPAVGNNETGLVSPTLSQQPPEAHSPAFNSTTTSSTSTSSTTGITNLFRPAFGPYQRSSCSSSNIPPPPPTSIHQGPTDLSTKSRPSSAILGPPTSNGLSSRSSPLPHKLNAAEILAVRQLVTGYRESAAFLLRSADELEQLLHQQHATL</sequence>
<proteinExistence type="evidence at transcript level"/>
<dbReference type="PANTHER" id="PTHR12449:SF22">
    <property type="entry name" value="NUCLEOLAR PROTEIN 4"/>
    <property type="match status" value="1"/>
</dbReference>
<feature type="compositionally biased region" description="Polar residues" evidence="1">
    <location>
        <begin position="811"/>
        <end position="821"/>
    </location>
</feature>
<evidence type="ECO:0000313" key="3">
    <source>
        <dbReference type="EMBL" id="SVE72912.1"/>
    </source>
</evidence>
<feature type="compositionally biased region" description="Low complexity" evidence="1">
    <location>
        <begin position="747"/>
        <end position="759"/>
    </location>
</feature>